<sequence length="212" mass="23839">MIRKRLIVRGNIQGVGYRALVKQAARSLGIKGLVRNLDDGSVKIFCEGAEGQLKQFERSIDVKGRTGLFSINVEKIESYAEGSKNYINAPAEFRVFEIDYDMEAASPFEKANLERLEIGILVMSEFKDETRQSFDKMDKKYDKMSNKLSETKDVLSDNLSDVSDRLSDKISDVSGNISKGFGSTQNAFKTEFSKFGKSNEMLAKSLIKAFKR</sequence>
<dbReference type="Gene3D" id="3.30.70.100">
    <property type="match status" value="1"/>
</dbReference>
<name>A0A8T4L1H4_9ARCH</name>
<accession>A0A8T4L1H4</accession>
<dbReference type="InterPro" id="IPR001792">
    <property type="entry name" value="Acylphosphatase-like_dom"/>
</dbReference>
<evidence type="ECO:0000313" key="5">
    <source>
        <dbReference type="Proteomes" id="UP000677687"/>
    </source>
</evidence>
<dbReference type="InterPro" id="IPR036046">
    <property type="entry name" value="Acylphosphatase-like_dom_sf"/>
</dbReference>
<gene>
    <name evidence="4" type="ORF">J4415_03505</name>
</gene>
<dbReference type="PANTHER" id="PTHR47268">
    <property type="entry name" value="ACYLPHOSPHATASE"/>
    <property type="match status" value="1"/>
</dbReference>
<protein>
    <recommendedName>
        <fullName evidence="1">acylphosphatase</fullName>
        <ecNumber evidence="1">3.6.1.7</ecNumber>
    </recommendedName>
</protein>
<dbReference type="PROSITE" id="PS51160">
    <property type="entry name" value="ACYLPHOSPHATASE_3"/>
    <property type="match status" value="1"/>
</dbReference>
<organism evidence="4 5">
    <name type="scientific">Candidatus Iainarchaeum sp</name>
    <dbReference type="NCBI Taxonomy" id="3101447"/>
    <lineage>
        <taxon>Archaea</taxon>
        <taxon>Candidatus Iainarchaeota</taxon>
        <taxon>Candidatus Iainarchaeia</taxon>
        <taxon>Candidatus Iainarchaeales</taxon>
        <taxon>Candidatus Iainarchaeaceae</taxon>
        <taxon>Candidatus Iainarchaeum</taxon>
    </lineage>
</organism>
<comment type="caution">
    <text evidence="4">The sequence shown here is derived from an EMBL/GenBank/DDBJ whole genome shotgun (WGS) entry which is preliminary data.</text>
</comment>
<comment type="similarity">
    <text evidence="2">Belongs to the acylphosphatase family.</text>
</comment>
<dbReference type="EMBL" id="JAGVWD010000053">
    <property type="protein sequence ID" value="MBS3057665.1"/>
    <property type="molecule type" value="Genomic_DNA"/>
</dbReference>
<keyword evidence="1" id="KW-0378">Hydrolase</keyword>
<dbReference type="Pfam" id="PF00708">
    <property type="entry name" value="Acylphosphatase"/>
    <property type="match status" value="1"/>
</dbReference>
<feature type="domain" description="Acylphosphatase-like" evidence="3">
    <location>
        <begin position="3"/>
        <end position="100"/>
    </location>
</feature>
<feature type="active site" evidence="1">
    <location>
        <position position="18"/>
    </location>
</feature>
<dbReference type="GO" id="GO:0003998">
    <property type="term" value="F:acylphosphatase activity"/>
    <property type="evidence" value="ECO:0007669"/>
    <property type="project" value="UniProtKB-EC"/>
</dbReference>
<reference evidence="4" key="2">
    <citation type="submission" date="2021-05" db="EMBL/GenBank/DDBJ databases">
        <title>Protein family content uncovers lineage relationships and bacterial pathway maintenance mechanisms in DPANN archaea.</title>
        <authorList>
            <person name="Castelle C.J."/>
            <person name="Meheust R."/>
            <person name="Jaffe A.L."/>
            <person name="Seitz K."/>
            <person name="Gong X."/>
            <person name="Baker B.J."/>
            <person name="Banfield J.F."/>
        </authorList>
    </citation>
    <scope>NUCLEOTIDE SEQUENCE</scope>
    <source>
        <strain evidence="4">RIFCSPHIGHO2_01_FULL_AR10_44_11</strain>
    </source>
</reference>
<evidence type="ECO:0000256" key="2">
    <source>
        <dbReference type="RuleBase" id="RU004168"/>
    </source>
</evidence>
<dbReference type="PANTHER" id="PTHR47268:SF4">
    <property type="entry name" value="ACYLPHOSPHATASE"/>
    <property type="match status" value="1"/>
</dbReference>
<comment type="catalytic activity">
    <reaction evidence="1">
        <text>an acyl phosphate + H2O = a carboxylate + phosphate + H(+)</text>
        <dbReference type="Rhea" id="RHEA:14965"/>
        <dbReference type="ChEBI" id="CHEBI:15377"/>
        <dbReference type="ChEBI" id="CHEBI:15378"/>
        <dbReference type="ChEBI" id="CHEBI:29067"/>
        <dbReference type="ChEBI" id="CHEBI:43474"/>
        <dbReference type="ChEBI" id="CHEBI:59918"/>
        <dbReference type="EC" id="3.6.1.7"/>
    </reaction>
</comment>
<dbReference type="Proteomes" id="UP000677687">
    <property type="component" value="Unassembled WGS sequence"/>
</dbReference>
<dbReference type="SUPFAM" id="SSF54975">
    <property type="entry name" value="Acylphosphatase/BLUF domain-like"/>
    <property type="match status" value="1"/>
</dbReference>
<dbReference type="EC" id="3.6.1.7" evidence="1"/>
<dbReference type="InterPro" id="IPR020456">
    <property type="entry name" value="Acylphosphatase"/>
</dbReference>
<evidence type="ECO:0000313" key="4">
    <source>
        <dbReference type="EMBL" id="MBS3057665.1"/>
    </source>
</evidence>
<evidence type="ECO:0000259" key="3">
    <source>
        <dbReference type="PROSITE" id="PS51160"/>
    </source>
</evidence>
<evidence type="ECO:0000256" key="1">
    <source>
        <dbReference type="PROSITE-ProRule" id="PRU00520"/>
    </source>
</evidence>
<proteinExistence type="inferred from homology"/>
<feature type="active site" evidence="1">
    <location>
        <position position="36"/>
    </location>
</feature>
<reference evidence="4" key="1">
    <citation type="submission" date="2021-03" db="EMBL/GenBank/DDBJ databases">
        <authorList>
            <person name="Jaffe A."/>
        </authorList>
    </citation>
    <scope>NUCLEOTIDE SEQUENCE</scope>
    <source>
        <strain evidence="4">RIFCSPHIGHO2_01_FULL_AR10_44_11</strain>
    </source>
</reference>
<dbReference type="AlphaFoldDB" id="A0A8T4L1H4"/>